<dbReference type="EC" id="1.5.1.3" evidence="2"/>
<dbReference type="CDD" id="cd00209">
    <property type="entry name" value="DHFR"/>
    <property type="match status" value="1"/>
</dbReference>
<dbReference type="AlphaFoldDB" id="A0A0V1G3K4"/>
<keyword evidence="10" id="KW-1185">Reference proteome</keyword>
<reference evidence="9 10" key="1">
    <citation type="submission" date="2015-01" db="EMBL/GenBank/DDBJ databases">
        <title>Evolution of Trichinella species and genotypes.</title>
        <authorList>
            <person name="Korhonen P.K."/>
            <person name="Edoardo P."/>
            <person name="Giuseppe L.R."/>
            <person name="Gasser R.B."/>
        </authorList>
    </citation>
    <scope>NUCLEOTIDE SEQUENCE [LARGE SCALE GENOMIC DNA]</scope>
    <source>
        <strain evidence="9">ISS470</strain>
    </source>
</reference>
<evidence type="ECO:0000256" key="1">
    <source>
        <dbReference type="ARBA" id="ARBA00004903"/>
    </source>
</evidence>
<keyword evidence="3" id="KW-0554">One-carbon metabolism</keyword>
<feature type="domain" description="DHFR" evidence="8">
    <location>
        <begin position="3"/>
        <end position="182"/>
    </location>
</feature>
<dbReference type="SUPFAM" id="SSF53597">
    <property type="entry name" value="Dihydrofolate reductase-like"/>
    <property type="match status" value="1"/>
</dbReference>
<evidence type="ECO:0000256" key="5">
    <source>
        <dbReference type="ARBA" id="ARBA00023002"/>
    </source>
</evidence>
<protein>
    <recommendedName>
        <fullName evidence="2">dihydrofolate reductase</fullName>
        <ecNumber evidence="2">1.5.1.3</ecNumber>
    </recommendedName>
</protein>
<keyword evidence="5" id="KW-0560">Oxidoreductase</keyword>
<dbReference type="InterPro" id="IPR001796">
    <property type="entry name" value="DHFR_dom"/>
</dbReference>
<evidence type="ECO:0000256" key="2">
    <source>
        <dbReference type="ARBA" id="ARBA00012856"/>
    </source>
</evidence>
<proteinExistence type="predicted"/>
<dbReference type="GO" id="GO:0046452">
    <property type="term" value="P:dihydrofolate metabolic process"/>
    <property type="evidence" value="ECO:0007669"/>
    <property type="project" value="TreeGrafter"/>
</dbReference>
<dbReference type="GO" id="GO:0046654">
    <property type="term" value="P:tetrahydrofolate biosynthetic process"/>
    <property type="evidence" value="ECO:0007669"/>
    <property type="project" value="InterPro"/>
</dbReference>
<dbReference type="PROSITE" id="PS51330">
    <property type="entry name" value="DHFR_2"/>
    <property type="match status" value="1"/>
</dbReference>
<name>A0A0V1G3K4_TRIPS</name>
<dbReference type="EMBL" id="JYDT01000006">
    <property type="protein sequence ID" value="KRY92668.1"/>
    <property type="molecule type" value="Genomic_DNA"/>
</dbReference>
<evidence type="ECO:0000256" key="3">
    <source>
        <dbReference type="ARBA" id="ARBA00022563"/>
    </source>
</evidence>
<gene>
    <name evidence="9" type="primary">DHFR</name>
    <name evidence="9" type="ORF">T4D_9500</name>
</gene>
<evidence type="ECO:0000259" key="8">
    <source>
        <dbReference type="PROSITE" id="PS51330"/>
    </source>
</evidence>
<dbReference type="GO" id="GO:0006730">
    <property type="term" value="P:one-carbon metabolic process"/>
    <property type="evidence" value="ECO:0007669"/>
    <property type="project" value="UniProtKB-KW"/>
</dbReference>
<dbReference type="GO" id="GO:0004146">
    <property type="term" value="F:dihydrofolate reductase activity"/>
    <property type="evidence" value="ECO:0007669"/>
    <property type="project" value="UniProtKB-EC"/>
</dbReference>
<comment type="catalytic activity">
    <reaction evidence="6">
        <text>(6S)-5,6,7,8-tetrahydrofolate + NADP(+) = 7,8-dihydrofolate + NADPH + H(+)</text>
        <dbReference type="Rhea" id="RHEA:15009"/>
        <dbReference type="ChEBI" id="CHEBI:15378"/>
        <dbReference type="ChEBI" id="CHEBI:57451"/>
        <dbReference type="ChEBI" id="CHEBI:57453"/>
        <dbReference type="ChEBI" id="CHEBI:57783"/>
        <dbReference type="ChEBI" id="CHEBI:58349"/>
        <dbReference type="EC" id="1.5.1.3"/>
    </reaction>
</comment>
<organism evidence="9 10">
    <name type="scientific">Trichinella pseudospiralis</name>
    <name type="common">Parasitic roundworm</name>
    <dbReference type="NCBI Taxonomy" id="6337"/>
    <lineage>
        <taxon>Eukaryota</taxon>
        <taxon>Metazoa</taxon>
        <taxon>Ecdysozoa</taxon>
        <taxon>Nematoda</taxon>
        <taxon>Enoplea</taxon>
        <taxon>Dorylaimia</taxon>
        <taxon>Trichinellida</taxon>
        <taxon>Trichinellidae</taxon>
        <taxon>Trichinella</taxon>
    </lineage>
</organism>
<dbReference type="PANTHER" id="PTHR48069">
    <property type="entry name" value="DIHYDROFOLATE REDUCTASE"/>
    <property type="match status" value="1"/>
</dbReference>
<evidence type="ECO:0000256" key="7">
    <source>
        <dbReference type="SAM" id="MobiDB-lite"/>
    </source>
</evidence>
<dbReference type="GO" id="GO:0046655">
    <property type="term" value="P:folic acid metabolic process"/>
    <property type="evidence" value="ECO:0007669"/>
    <property type="project" value="TreeGrafter"/>
</dbReference>
<evidence type="ECO:0000313" key="9">
    <source>
        <dbReference type="EMBL" id="KRY92668.1"/>
    </source>
</evidence>
<dbReference type="Gene3D" id="3.40.430.10">
    <property type="entry name" value="Dihydrofolate Reductase, subunit A"/>
    <property type="match status" value="1"/>
</dbReference>
<evidence type="ECO:0000313" key="10">
    <source>
        <dbReference type="Proteomes" id="UP000054995"/>
    </source>
</evidence>
<sequence length="228" mass="26019">MAQVNIIVAICEKYGVGKNNSLPWHLSKEIQHFKKMTTSVSDPNKINAVIMGRNTWNSIPVKFRPLSGRLNIIVSSTMPQLNEEDVIVVSNWREAIEMVKHPLSEKFIETFWICGGAKLYKDVIESGLWNRLYVTWIMKEFDCDVFFSFPDKKTLKLVEDDRIPSDIQVEKGISYKYEVDVENQNHGYCNQSCPPPTTYMATATALAKENSKPMLPPNSGPNDRDSKK</sequence>
<accession>A0A0V1G3K4</accession>
<evidence type="ECO:0000256" key="6">
    <source>
        <dbReference type="ARBA" id="ARBA00048873"/>
    </source>
</evidence>
<dbReference type="PANTHER" id="PTHR48069:SF3">
    <property type="entry name" value="DIHYDROFOLATE REDUCTASE"/>
    <property type="match status" value="1"/>
</dbReference>
<dbReference type="GO" id="GO:0005739">
    <property type="term" value="C:mitochondrion"/>
    <property type="evidence" value="ECO:0007669"/>
    <property type="project" value="TreeGrafter"/>
</dbReference>
<comment type="caution">
    <text evidence="9">The sequence shown here is derived from an EMBL/GenBank/DDBJ whole genome shotgun (WGS) entry which is preliminary data.</text>
</comment>
<dbReference type="Proteomes" id="UP000054995">
    <property type="component" value="Unassembled WGS sequence"/>
</dbReference>
<keyword evidence="4" id="KW-0521">NADP</keyword>
<comment type="pathway">
    <text evidence="1">Cofactor biosynthesis; tetrahydrofolate biosynthesis; 5,6,7,8-tetrahydrofolate from 7,8-dihydrofolate: step 1/1.</text>
</comment>
<dbReference type="Pfam" id="PF00186">
    <property type="entry name" value="DHFR_1"/>
    <property type="match status" value="1"/>
</dbReference>
<dbReference type="InterPro" id="IPR012259">
    <property type="entry name" value="DHFR"/>
</dbReference>
<dbReference type="InterPro" id="IPR024072">
    <property type="entry name" value="DHFR-like_dom_sf"/>
</dbReference>
<dbReference type="PRINTS" id="PR00070">
    <property type="entry name" value="DHFR"/>
</dbReference>
<dbReference type="OrthoDB" id="4664297at2759"/>
<feature type="region of interest" description="Disordered" evidence="7">
    <location>
        <begin position="209"/>
        <end position="228"/>
    </location>
</feature>
<dbReference type="GO" id="GO:0050661">
    <property type="term" value="F:NADP binding"/>
    <property type="evidence" value="ECO:0007669"/>
    <property type="project" value="InterPro"/>
</dbReference>
<evidence type="ECO:0000256" key="4">
    <source>
        <dbReference type="ARBA" id="ARBA00022857"/>
    </source>
</evidence>